<dbReference type="AlphaFoldDB" id="A0A7V5HMB2"/>
<dbReference type="GO" id="GO:0046872">
    <property type="term" value="F:metal ion binding"/>
    <property type="evidence" value="ECO:0007669"/>
    <property type="project" value="UniProtKB-KW"/>
</dbReference>
<evidence type="ECO:0000313" key="9">
    <source>
        <dbReference type="EMBL" id="HHF52763.1"/>
    </source>
</evidence>
<keyword evidence="7" id="KW-0378">Hydrolase</keyword>
<dbReference type="Gene3D" id="1.10.3210.10">
    <property type="entry name" value="Hypothetical protein af1432"/>
    <property type="match status" value="1"/>
</dbReference>
<evidence type="ECO:0000256" key="2">
    <source>
        <dbReference type="ARBA" id="ARBA00001936"/>
    </source>
</evidence>
<dbReference type="PANTHER" id="PTHR11845:SF13">
    <property type="entry name" value="5'-DEOXYNUCLEOTIDASE HDDC2"/>
    <property type="match status" value="1"/>
</dbReference>
<evidence type="ECO:0000256" key="5">
    <source>
        <dbReference type="ARBA" id="ARBA00012964"/>
    </source>
</evidence>
<accession>A0A7V5HMB2</accession>
<comment type="cofactor">
    <cofactor evidence="2">
        <name>Mn(2+)</name>
        <dbReference type="ChEBI" id="CHEBI:29035"/>
    </cofactor>
</comment>
<gene>
    <name evidence="9" type="ORF">ENL43_00170</name>
</gene>
<dbReference type="GO" id="GO:0005737">
    <property type="term" value="C:cytoplasm"/>
    <property type="evidence" value="ECO:0007669"/>
    <property type="project" value="TreeGrafter"/>
</dbReference>
<feature type="domain" description="HD/PDEase" evidence="8">
    <location>
        <begin position="29"/>
        <end position="151"/>
    </location>
</feature>
<sequence length="187" mass="21589">MDKLLEFFEEIERLKRTPRSGWSYYGITTPESVAEHTFMVAILTLIFGRLLEKEGEKLNLDKAIRMALIHELGETKIGDLHLKAREYLKECVAEAEWRAVLDTAALLPSSLSSEITELYKEFEDGTTPEAKLVRALDKVELLIQAYTYTKSGYKNLDKIWKGSANRKFFNYFELINRFIELLDKKGG</sequence>
<evidence type="ECO:0000256" key="1">
    <source>
        <dbReference type="ARBA" id="ARBA00001638"/>
    </source>
</evidence>
<name>A0A7V5HMB2_UNCW3</name>
<dbReference type="SUPFAM" id="SSF109604">
    <property type="entry name" value="HD-domain/PDEase-like"/>
    <property type="match status" value="1"/>
</dbReference>
<keyword evidence="6" id="KW-0479">Metal-binding</keyword>
<dbReference type="InterPro" id="IPR006674">
    <property type="entry name" value="HD_domain"/>
</dbReference>
<dbReference type="EMBL" id="DRTX01000010">
    <property type="protein sequence ID" value="HHF52763.1"/>
    <property type="molecule type" value="Genomic_DNA"/>
</dbReference>
<dbReference type="SMART" id="SM00471">
    <property type="entry name" value="HDc"/>
    <property type="match status" value="1"/>
</dbReference>
<proteinExistence type="predicted"/>
<dbReference type="Pfam" id="PF13023">
    <property type="entry name" value="HD_3"/>
    <property type="match status" value="1"/>
</dbReference>
<dbReference type="InterPro" id="IPR039356">
    <property type="entry name" value="YfbR/HDDC2"/>
</dbReference>
<comment type="subunit">
    <text evidence="4">Homodimer.</text>
</comment>
<dbReference type="EC" id="3.1.3.89" evidence="5"/>
<dbReference type="GO" id="GO:0002953">
    <property type="term" value="F:5'-deoxynucleotidase activity"/>
    <property type="evidence" value="ECO:0007669"/>
    <property type="project" value="UniProtKB-EC"/>
</dbReference>
<comment type="catalytic activity">
    <reaction evidence="1">
        <text>a 2'-deoxyribonucleoside 5'-phosphate + H2O = a 2'-deoxyribonucleoside + phosphate</text>
        <dbReference type="Rhea" id="RHEA:36167"/>
        <dbReference type="ChEBI" id="CHEBI:15377"/>
        <dbReference type="ChEBI" id="CHEBI:18274"/>
        <dbReference type="ChEBI" id="CHEBI:43474"/>
        <dbReference type="ChEBI" id="CHEBI:65317"/>
        <dbReference type="EC" id="3.1.3.89"/>
    </reaction>
</comment>
<organism evidence="9">
    <name type="scientific">candidate division WOR-3 bacterium</name>
    <dbReference type="NCBI Taxonomy" id="2052148"/>
    <lineage>
        <taxon>Bacteria</taxon>
        <taxon>Bacteria division WOR-3</taxon>
    </lineage>
</organism>
<dbReference type="InterPro" id="IPR003607">
    <property type="entry name" value="HD/PDEase_dom"/>
</dbReference>
<dbReference type="PANTHER" id="PTHR11845">
    <property type="entry name" value="5'-DEOXYNUCLEOTIDASE HDDC2"/>
    <property type="match status" value="1"/>
</dbReference>
<dbReference type="Proteomes" id="UP000886050">
    <property type="component" value="Unassembled WGS sequence"/>
</dbReference>
<evidence type="ECO:0000259" key="8">
    <source>
        <dbReference type="SMART" id="SM00471"/>
    </source>
</evidence>
<reference evidence="9" key="1">
    <citation type="journal article" date="2020" name="mSystems">
        <title>Genome- and Community-Level Interaction Insights into Carbon Utilization and Element Cycling Functions of Hydrothermarchaeota in Hydrothermal Sediment.</title>
        <authorList>
            <person name="Zhou Z."/>
            <person name="Liu Y."/>
            <person name="Xu W."/>
            <person name="Pan J."/>
            <person name="Luo Z.H."/>
            <person name="Li M."/>
        </authorList>
    </citation>
    <scope>NUCLEOTIDE SEQUENCE [LARGE SCALE GENOMIC DNA]</scope>
    <source>
        <strain evidence="9">HyVt-96</strain>
    </source>
</reference>
<evidence type="ECO:0000256" key="3">
    <source>
        <dbReference type="ARBA" id="ARBA00001941"/>
    </source>
</evidence>
<comment type="caution">
    <text evidence="9">The sequence shown here is derived from an EMBL/GenBank/DDBJ whole genome shotgun (WGS) entry which is preliminary data.</text>
</comment>
<evidence type="ECO:0000256" key="6">
    <source>
        <dbReference type="ARBA" id="ARBA00022723"/>
    </source>
</evidence>
<protein>
    <recommendedName>
        <fullName evidence="5">5'-deoxynucleotidase</fullName>
        <ecNumber evidence="5">3.1.3.89</ecNumber>
    </recommendedName>
</protein>
<evidence type="ECO:0000256" key="4">
    <source>
        <dbReference type="ARBA" id="ARBA00011738"/>
    </source>
</evidence>
<evidence type="ECO:0000256" key="7">
    <source>
        <dbReference type="ARBA" id="ARBA00022801"/>
    </source>
</evidence>
<comment type="cofactor">
    <cofactor evidence="3">
        <name>Co(2+)</name>
        <dbReference type="ChEBI" id="CHEBI:48828"/>
    </cofactor>
</comment>